<dbReference type="EMBL" id="CDPU01000008">
    <property type="protein sequence ID" value="CEO47729.1"/>
    <property type="molecule type" value="Genomic_DNA"/>
</dbReference>
<feature type="signal peptide" evidence="1">
    <location>
        <begin position="1"/>
        <end position="15"/>
    </location>
</feature>
<name>A0A0B7JRW5_BIOOC</name>
<dbReference type="PANTHER" id="PTHR33112:SF10">
    <property type="entry name" value="TOL"/>
    <property type="match status" value="1"/>
</dbReference>
<evidence type="ECO:0000256" key="1">
    <source>
        <dbReference type="SAM" id="SignalP"/>
    </source>
</evidence>
<sequence>LISLQLFHTIGLTLCVWQLPHINTTIDTHKTMEGIEGVLCDTCRKSFQGGNDIENRDQWHYLPGRPGIPFNISHHTRYQDFQESLNVGCFVCTWLWEHLGSSILDVNGDSAAASRSTEDFCTYCRMWDVRDAYFHVKCRWATPSEFHTQKNQYPEVWRHLETRPWLKISENIGSAQDLQVIERWASFCEANHRHCRPAGEEFFPTRILDVQATGPESGGIYLRHRDDIEGEHSTENLMAHSTQYPPYLTLSHRWGNHNILKLCVEIEHRFRQGIPLHSLSPTFRDAILLVRRLGHRYIWIDSLCIIQDSRADWQKEANSMADIYSHSYCNISAVGASHKPSTTGLFGPPKLSPRLLQPYAVNVPLKDRNKGMVNGPWLVWNDSIWESDIENSPLSSRGWVVQERFLSPRIIHFTPNQIYWECLESVHCSSDPEGTLLSLGTKERACLETTDYKSSRLDLAQTTPTPAQPGERPEYIHHRHWGTMVSIYIACHLTEESDRFIAMSGIAKAFRQVKGDTYLAGLWKRTLHTDLSWETSAGRGIQTRRNRAYAPSWSWVSIVGEHVQLDIPRGKFANLPVSLIRLVGERIVPDPPNGDPTGLLQSAELDIECMIHHYRWTGNSKTVALYSDNEMMDQYAEISHASGDFKLDTSDLMRRFDEADKIEGVCIPLFGVYEGYGGGHNKFLVLEPHAKNVYKRIGLFRVGGIGRWISSWSGQGSTITLV</sequence>
<dbReference type="Pfam" id="PF06985">
    <property type="entry name" value="HET"/>
    <property type="match status" value="1"/>
</dbReference>
<dbReference type="InterPro" id="IPR010730">
    <property type="entry name" value="HET"/>
</dbReference>
<dbReference type="AlphaFoldDB" id="A0A0B7JRW5"/>
<feature type="non-terminal residue" evidence="3">
    <location>
        <position position="1"/>
    </location>
</feature>
<feature type="domain" description="Heterokaryon incompatibility" evidence="2">
    <location>
        <begin position="247"/>
        <end position="403"/>
    </location>
</feature>
<proteinExistence type="predicted"/>
<gene>
    <name evidence="3" type="ORF">BN869_000003784_1</name>
</gene>
<organism evidence="3">
    <name type="scientific">Bionectria ochroleuca</name>
    <name type="common">Gliocladium roseum</name>
    <dbReference type="NCBI Taxonomy" id="29856"/>
    <lineage>
        <taxon>Eukaryota</taxon>
        <taxon>Fungi</taxon>
        <taxon>Dikarya</taxon>
        <taxon>Ascomycota</taxon>
        <taxon>Pezizomycotina</taxon>
        <taxon>Sordariomycetes</taxon>
        <taxon>Hypocreomycetidae</taxon>
        <taxon>Hypocreales</taxon>
        <taxon>Bionectriaceae</taxon>
        <taxon>Clonostachys</taxon>
    </lineage>
</organism>
<accession>A0A0B7JRW5</accession>
<evidence type="ECO:0000313" key="3">
    <source>
        <dbReference type="EMBL" id="CEO47729.1"/>
    </source>
</evidence>
<evidence type="ECO:0000259" key="2">
    <source>
        <dbReference type="Pfam" id="PF06985"/>
    </source>
</evidence>
<feature type="chain" id="PRO_5013379961" description="Heterokaryon incompatibility domain-containing protein" evidence="1">
    <location>
        <begin position="16"/>
        <end position="722"/>
    </location>
</feature>
<reference evidence="3" key="1">
    <citation type="submission" date="2015-01" db="EMBL/GenBank/DDBJ databases">
        <authorList>
            <person name="Durling Mikael"/>
        </authorList>
    </citation>
    <scope>NUCLEOTIDE SEQUENCE</scope>
</reference>
<keyword evidence="1" id="KW-0732">Signal</keyword>
<dbReference type="PANTHER" id="PTHR33112">
    <property type="entry name" value="DOMAIN PROTEIN, PUTATIVE-RELATED"/>
    <property type="match status" value="1"/>
</dbReference>
<protein>
    <recommendedName>
        <fullName evidence="2">Heterokaryon incompatibility domain-containing protein</fullName>
    </recommendedName>
</protein>